<accession>A0A255ZA94</accession>
<dbReference type="Pfam" id="PF13977">
    <property type="entry name" value="TetR_C_6"/>
    <property type="match status" value="1"/>
</dbReference>
<dbReference type="EMBL" id="NOXU01000010">
    <property type="protein sequence ID" value="OYQ37814.1"/>
    <property type="molecule type" value="Genomic_DNA"/>
</dbReference>
<sequence>MALLASADSLDAALEQHLAALETPLSDDDALYPRLRLEILSEATRNDRVRAAVRAAENQVPASLCALIAPAQAKGEVSDRVAADTMASLCLAAYDGAFVRDTALCIPPPLQGLALMIRRLLSPS</sequence>
<dbReference type="RefSeq" id="WP_094452620.1">
    <property type="nucleotide sequence ID" value="NZ_NOXU01000010.1"/>
</dbReference>
<gene>
    <name evidence="2" type="ORF">CHU95_00445</name>
</gene>
<dbReference type="InterPro" id="IPR039538">
    <property type="entry name" value="BetI_C"/>
</dbReference>
<comment type="caution">
    <text evidence="2">The sequence shown here is derived from an EMBL/GenBank/DDBJ whole genome shotgun (WGS) entry which is preliminary data.</text>
</comment>
<organism evidence="2 3">
    <name type="scientific">Niveispirillum lacus</name>
    <dbReference type="NCBI Taxonomy" id="1981099"/>
    <lineage>
        <taxon>Bacteria</taxon>
        <taxon>Pseudomonadati</taxon>
        <taxon>Pseudomonadota</taxon>
        <taxon>Alphaproteobacteria</taxon>
        <taxon>Rhodospirillales</taxon>
        <taxon>Azospirillaceae</taxon>
        <taxon>Niveispirillum</taxon>
    </lineage>
</organism>
<evidence type="ECO:0000313" key="2">
    <source>
        <dbReference type="EMBL" id="OYQ37814.1"/>
    </source>
</evidence>
<proteinExistence type="predicted"/>
<name>A0A255ZA94_9PROT</name>
<keyword evidence="3" id="KW-1185">Reference proteome</keyword>
<reference evidence="2 3" key="1">
    <citation type="submission" date="2017-07" db="EMBL/GenBank/DDBJ databases">
        <title>Niveispirillum cyanobacteriorum sp. nov., isolated from cyanobacterial aggregates in a eutrophic lake.</title>
        <authorList>
            <person name="Cai H."/>
        </authorList>
    </citation>
    <scope>NUCLEOTIDE SEQUENCE [LARGE SCALE GENOMIC DNA]</scope>
    <source>
        <strain evidence="3">TH1-14</strain>
    </source>
</reference>
<feature type="domain" description="BetI-type transcriptional repressor C-terminal" evidence="1">
    <location>
        <begin position="34"/>
        <end position="101"/>
    </location>
</feature>
<protein>
    <recommendedName>
        <fullName evidence="1">BetI-type transcriptional repressor C-terminal domain-containing protein</fullName>
    </recommendedName>
</protein>
<dbReference type="SUPFAM" id="SSF48498">
    <property type="entry name" value="Tetracyclin repressor-like, C-terminal domain"/>
    <property type="match status" value="1"/>
</dbReference>
<evidence type="ECO:0000313" key="3">
    <source>
        <dbReference type="Proteomes" id="UP000216998"/>
    </source>
</evidence>
<dbReference type="InterPro" id="IPR036271">
    <property type="entry name" value="Tet_transcr_reg_TetR-rel_C_sf"/>
</dbReference>
<dbReference type="Gene3D" id="1.10.357.10">
    <property type="entry name" value="Tetracycline Repressor, domain 2"/>
    <property type="match status" value="1"/>
</dbReference>
<evidence type="ECO:0000259" key="1">
    <source>
        <dbReference type="Pfam" id="PF13977"/>
    </source>
</evidence>
<dbReference type="AlphaFoldDB" id="A0A255ZA94"/>
<dbReference type="Proteomes" id="UP000216998">
    <property type="component" value="Unassembled WGS sequence"/>
</dbReference>